<dbReference type="RefSeq" id="WP_378590428.1">
    <property type="nucleotide sequence ID" value="NZ_JBHSKD010000011.1"/>
</dbReference>
<sequence length="552" mass="57556">MRHPDREREGGVVVLVLLAGLVVLLGGAYAAAYLVAGDNVPRGTTVAGVPIGGHSPAVARELLAEQLGPRATAPLTLVVDGREVTVEPVEAGLDVDYGATVDAAGGARSWAPERLWAYFTGGEDVAPVVRIDDEALHAALVDLTEQVGSPARDGDLVFDAGGVRSVPPSAGRAVDPTTATAAIEAAYLADDGTPPPEITTVPTRPDIDEADVQRALDTFGNPAMSGPVTLVVDRASVRLSPQQFGPALDVAAEDGRLVPQVDEDRLMRLVEQAVSRRTDPVDASFRIADGAPVVVPARPGVRFGPAAVADAFLAAARGEGDERRRAVATRSEPAALTTRDARGLGVTERVATSTSRYPRSDAIDAGVIEAAGLLDGTLLEPGESLSFDAVVGDVLDSDAASQVASTLFDAAYLAGLEDVERVAHPTWLARFPEGRDAAVGPGVGDLRLRNDTRHGVFVTAAVTPSARSRPGEVYVSVWSTRAWDVDVQTSPRHDVRPPATTVLHGPACTPSPGTPGFTVDVTRTVRRAGESAVDHTDVLTTSYAPVDRVVCR</sequence>
<dbReference type="PANTHER" id="PTHR35788">
    <property type="entry name" value="EXPORTED PROTEIN-RELATED"/>
    <property type="match status" value="1"/>
</dbReference>
<comment type="caution">
    <text evidence="2">The sequence shown here is derived from an EMBL/GenBank/DDBJ whole genome shotgun (WGS) entry which is preliminary data.</text>
</comment>
<dbReference type="PANTHER" id="PTHR35788:SF1">
    <property type="entry name" value="EXPORTED PROTEIN"/>
    <property type="match status" value="1"/>
</dbReference>
<evidence type="ECO:0000313" key="2">
    <source>
        <dbReference type="EMBL" id="MFC5177418.1"/>
    </source>
</evidence>
<dbReference type="Proteomes" id="UP001596087">
    <property type="component" value="Unassembled WGS sequence"/>
</dbReference>
<accession>A0ABW0BJP3</accession>
<evidence type="ECO:0000259" key="1">
    <source>
        <dbReference type="Pfam" id="PF12229"/>
    </source>
</evidence>
<dbReference type="EMBL" id="JBHSKD010000011">
    <property type="protein sequence ID" value="MFC5177418.1"/>
    <property type="molecule type" value="Genomic_DNA"/>
</dbReference>
<dbReference type="InterPro" id="IPR022029">
    <property type="entry name" value="YoaR-like_PG-bd"/>
</dbReference>
<reference evidence="3" key="1">
    <citation type="journal article" date="2019" name="Int. J. Syst. Evol. Microbiol.">
        <title>The Global Catalogue of Microorganisms (GCM) 10K type strain sequencing project: providing services to taxonomists for standard genome sequencing and annotation.</title>
        <authorList>
            <consortium name="The Broad Institute Genomics Platform"/>
            <consortium name="The Broad Institute Genome Sequencing Center for Infectious Disease"/>
            <person name="Wu L."/>
            <person name="Ma J."/>
        </authorList>
    </citation>
    <scope>NUCLEOTIDE SEQUENCE [LARGE SCALE GENOMIC DNA]</scope>
    <source>
        <strain evidence="3">DFY41</strain>
    </source>
</reference>
<dbReference type="Pfam" id="PF12229">
    <property type="entry name" value="PG_binding_4"/>
    <property type="match status" value="1"/>
</dbReference>
<dbReference type="InterPro" id="IPR007391">
    <property type="entry name" value="Vancomycin_resist_VanW"/>
</dbReference>
<protein>
    <submittedName>
        <fullName evidence="2">VanW family protein</fullName>
    </submittedName>
</protein>
<organism evidence="2 3">
    <name type="scientific">Nocardioides taihuensis</name>
    <dbReference type="NCBI Taxonomy" id="1835606"/>
    <lineage>
        <taxon>Bacteria</taxon>
        <taxon>Bacillati</taxon>
        <taxon>Actinomycetota</taxon>
        <taxon>Actinomycetes</taxon>
        <taxon>Propionibacteriales</taxon>
        <taxon>Nocardioidaceae</taxon>
        <taxon>Nocardioides</taxon>
    </lineage>
</organism>
<dbReference type="InterPro" id="IPR052913">
    <property type="entry name" value="Glycopeptide_resist_protein"/>
</dbReference>
<gene>
    <name evidence="2" type="ORF">ACFPGP_12095</name>
</gene>
<dbReference type="Pfam" id="PF04294">
    <property type="entry name" value="VanW"/>
    <property type="match status" value="1"/>
</dbReference>
<evidence type="ECO:0000313" key="3">
    <source>
        <dbReference type="Proteomes" id="UP001596087"/>
    </source>
</evidence>
<proteinExistence type="predicted"/>
<keyword evidence="3" id="KW-1185">Reference proteome</keyword>
<feature type="domain" description="YoaR-like putative peptidoglycan binding" evidence="1">
    <location>
        <begin position="117"/>
        <end position="190"/>
    </location>
</feature>
<name>A0ABW0BJP3_9ACTN</name>